<name>D5STD1_PLAL2</name>
<accession>D5STD1</accession>
<dbReference type="InterPro" id="IPR002559">
    <property type="entry name" value="Transposase_11"/>
</dbReference>
<dbReference type="PANTHER" id="PTHR30007">
    <property type="entry name" value="PHP DOMAIN PROTEIN"/>
    <property type="match status" value="1"/>
</dbReference>
<dbReference type="eggNOG" id="COG3293">
    <property type="taxonomic scope" value="Bacteria"/>
</dbReference>
<dbReference type="Pfam" id="PF13340">
    <property type="entry name" value="DUF4096"/>
    <property type="match status" value="1"/>
</dbReference>
<proteinExistence type="predicted"/>
<dbReference type="GO" id="GO:0006313">
    <property type="term" value="P:DNA transposition"/>
    <property type="evidence" value="ECO:0007669"/>
    <property type="project" value="InterPro"/>
</dbReference>
<keyword evidence="4" id="KW-1185">Reference proteome</keyword>
<sequence>MARDLRQKVEVPPSTPSGADHECSFAGCDLSACHEHAPRAIPTGTPSSNLSGGGRPPISHDIVLRVIWFVLTTGCSWRKLPAGMGCSGETARTRFAHWEELGIWRRLYASVLTQLHRTQALNLEVVIVDSTHVRAFRGGAVSGPSPVNRRKTGTKYTVMTDGNGTPLVMISTPANTSDHRCLMPVVELLSRQGGFGQTSEASTSVVC</sequence>
<protein>
    <submittedName>
        <fullName evidence="3">Uncharacterized protein</fullName>
    </submittedName>
</protein>
<feature type="domain" description="Transposase IS4-like" evidence="1">
    <location>
        <begin position="124"/>
        <end position="191"/>
    </location>
</feature>
<gene>
    <name evidence="3" type="ordered locus">Plim_1059</name>
</gene>
<dbReference type="OrthoDB" id="120306at2"/>
<dbReference type="STRING" id="521674.Plim_1059"/>
<dbReference type="GO" id="GO:0004803">
    <property type="term" value="F:transposase activity"/>
    <property type="evidence" value="ECO:0007669"/>
    <property type="project" value="InterPro"/>
</dbReference>
<organism evidence="3 4">
    <name type="scientific">Planctopirus limnophila (strain ATCC 43296 / DSM 3776 / IFAM 1008 / Mu 290)</name>
    <name type="common">Planctomyces limnophilus</name>
    <dbReference type="NCBI Taxonomy" id="521674"/>
    <lineage>
        <taxon>Bacteria</taxon>
        <taxon>Pseudomonadati</taxon>
        <taxon>Planctomycetota</taxon>
        <taxon>Planctomycetia</taxon>
        <taxon>Planctomycetales</taxon>
        <taxon>Planctomycetaceae</taxon>
        <taxon>Planctopirus</taxon>
    </lineage>
</organism>
<evidence type="ECO:0000313" key="3">
    <source>
        <dbReference type="EMBL" id="ADG66899.1"/>
    </source>
</evidence>
<dbReference type="GO" id="GO:0003677">
    <property type="term" value="F:DNA binding"/>
    <property type="evidence" value="ECO:0007669"/>
    <property type="project" value="InterPro"/>
</dbReference>
<dbReference type="AlphaFoldDB" id="D5STD1"/>
<dbReference type="Pfam" id="PF01609">
    <property type="entry name" value="DDE_Tnp_1"/>
    <property type="match status" value="1"/>
</dbReference>
<dbReference type="Proteomes" id="UP000002220">
    <property type="component" value="Chromosome"/>
</dbReference>
<dbReference type="InterPro" id="IPR025161">
    <property type="entry name" value="IS402-like_dom"/>
</dbReference>
<evidence type="ECO:0000259" key="1">
    <source>
        <dbReference type="Pfam" id="PF01609"/>
    </source>
</evidence>
<dbReference type="EMBL" id="CP001744">
    <property type="protein sequence ID" value="ADG66899.1"/>
    <property type="molecule type" value="Genomic_DNA"/>
</dbReference>
<evidence type="ECO:0000313" key="4">
    <source>
        <dbReference type="Proteomes" id="UP000002220"/>
    </source>
</evidence>
<reference evidence="3 4" key="1">
    <citation type="journal article" date="2010" name="Stand. Genomic Sci.">
        <title>Complete genome sequence of Planctomyces limnophilus type strain (Mu 290).</title>
        <authorList>
            <person name="Labutti K."/>
            <person name="Sikorski J."/>
            <person name="Schneider S."/>
            <person name="Nolan M."/>
            <person name="Lucas S."/>
            <person name="Glavina Del Rio T."/>
            <person name="Tice H."/>
            <person name="Cheng J.F."/>
            <person name="Goodwin L."/>
            <person name="Pitluck S."/>
            <person name="Liolios K."/>
            <person name="Ivanova N."/>
            <person name="Mavromatis K."/>
            <person name="Mikhailova N."/>
            <person name="Pati A."/>
            <person name="Chen A."/>
            <person name="Palaniappan K."/>
            <person name="Land M."/>
            <person name="Hauser L."/>
            <person name="Chang Y.J."/>
            <person name="Jeffries C.D."/>
            <person name="Tindall B.J."/>
            <person name="Rohde M."/>
            <person name="Goker M."/>
            <person name="Woyke T."/>
            <person name="Bristow J."/>
            <person name="Eisen J.A."/>
            <person name="Markowitz V."/>
            <person name="Hugenholtz P."/>
            <person name="Kyrpides N.C."/>
            <person name="Klenk H.P."/>
            <person name="Lapidus A."/>
        </authorList>
    </citation>
    <scope>NUCLEOTIDE SEQUENCE [LARGE SCALE GENOMIC DNA]</scope>
    <source>
        <strain evidence="4">ATCC 43296 / DSM 3776 / IFAM 1008 / 290</strain>
    </source>
</reference>
<feature type="domain" description="Insertion element IS402-like" evidence="2">
    <location>
        <begin position="49"/>
        <end position="107"/>
    </location>
</feature>
<dbReference type="PANTHER" id="PTHR30007:SF1">
    <property type="entry name" value="BLR1914 PROTEIN"/>
    <property type="match status" value="1"/>
</dbReference>
<dbReference type="KEGG" id="plm:Plim_1059"/>
<evidence type="ECO:0000259" key="2">
    <source>
        <dbReference type="Pfam" id="PF13340"/>
    </source>
</evidence>
<dbReference type="RefSeq" id="WP_013109330.1">
    <property type="nucleotide sequence ID" value="NC_014148.1"/>
</dbReference>
<dbReference type="HOGENOM" id="CLU_1325340_0_0_0"/>